<reference evidence="4" key="2">
    <citation type="submission" date="2012-11" db="EMBL/GenBank/DDBJ databases">
        <authorList>
            <person name="Kuo A."/>
            <person name="Curtis B.A."/>
            <person name="Tanifuji G."/>
            <person name="Burki F."/>
            <person name="Gruber A."/>
            <person name="Irimia M."/>
            <person name="Maruyama S."/>
            <person name="Arias M.C."/>
            <person name="Ball S.G."/>
            <person name="Gile G.H."/>
            <person name="Hirakawa Y."/>
            <person name="Hopkins J.F."/>
            <person name="Rensing S.A."/>
            <person name="Schmutz J."/>
            <person name="Symeonidi A."/>
            <person name="Elias M."/>
            <person name="Eveleigh R.J."/>
            <person name="Herman E.K."/>
            <person name="Klute M.J."/>
            <person name="Nakayama T."/>
            <person name="Obornik M."/>
            <person name="Reyes-Prieto A."/>
            <person name="Armbrust E.V."/>
            <person name="Aves S.J."/>
            <person name="Beiko R.G."/>
            <person name="Coutinho P."/>
            <person name="Dacks J.B."/>
            <person name="Durnford D.G."/>
            <person name="Fast N.M."/>
            <person name="Green B.R."/>
            <person name="Grisdale C."/>
            <person name="Hempe F."/>
            <person name="Henrissat B."/>
            <person name="Hoppner M.P."/>
            <person name="Ishida K.-I."/>
            <person name="Kim E."/>
            <person name="Koreny L."/>
            <person name="Kroth P.G."/>
            <person name="Liu Y."/>
            <person name="Malik S.-B."/>
            <person name="Maier U.G."/>
            <person name="McRose D."/>
            <person name="Mock T."/>
            <person name="Neilson J.A."/>
            <person name="Onodera N.T."/>
            <person name="Poole A.M."/>
            <person name="Pritham E.J."/>
            <person name="Richards T.A."/>
            <person name="Rocap G."/>
            <person name="Roy S.W."/>
            <person name="Sarai C."/>
            <person name="Schaack S."/>
            <person name="Shirato S."/>
            <person name="Slamovits C.H."/>
            <person name="Spencer D.F."/>
            <person name="Suzuki S."/>
            <person name="Worden A.Z."/>
            <person name="Zauner S."/>
            <person name="Barry K."/>
            <person name="Bell C."/>
            <person name="Bharti A.K."/>
            <person name="Crow J.A."/>
            <person name="Grimwood J."/>
            <person name="Kramer R."/>
            <person name="Lindquist E."/>
            <person name="Lucas S."/>
            <person name="Salamov A."/>
            <person name="McFadden G.I."/>
            <person name="Lane C.E."/>
            <person name="Keeling P.J."/>
            <person name="Gray M.W."/>
            <person name="Grigoriev I.V."/>
            <person name="Archibald J.M."/>
        </authorList>
    </citation>
    <scope>NUCLEOTIDE SEQUENCE</scope>
    <source>
        <strain evidence="4">CCMP2712</strain>
    </source>
</reference>
<dbReference type="EnsemblProtists" id="EKX38312">
    <property type="protein sequence ID" value="EKX38312"/>
    <property type="gene ID" value="GUITHDRAFT_115460"/>
</dbReference>
<dbReference type="InterPro" id="IPR001138">
    <property type="entry name" value="Zn2Cys6_DnaBD"/>
</dbReference>
<dbReference type="SUPFAM" id="SSF57701">
    <property type="entry name" value="Zn2/Cys6 DNA-binding domain"/>
    <property type="match status" value="1"/>
</dbReference>
<dbReference type="GO" id="GO:0000981">
    <property type="term" value="F:DNA-binding transcription factor activity, RNA polymerase II-specific"/>
    <property type="evidence" value="ECO:0007669"/>
    <property type="project" value="InterPro"/>
</dbReference>
<keyword evidence="4" id="KW-1185">Reference proteome</keyword>
<dbReference type="GO" id="GO:0008270">
    <property type="term" value="F:zinc ion binding"/>
    <property type="evidence" value="ECO:0007669"/>
    <property type="project" value="InterPro"/>
</dbReference>
<dbReference type="AlphaFoldDB" id="L1IQH9"/>
<dbReference type="SMART" id="SM00066">
    <property type="entry name" value="GAL4"/>
    <property type="match status" value="1"/>
</dbReference>
<sequence>MDLPRFVHKKRQLSKTTIACDRCKMQKLRCDEQVPCTRCLKRGRHEECTRRGEFVTCVVPTWGSSALPSMSKSAIRLNSKAPDGNVLVKGKSMCKECGKGVTCFHKLLCGSCLLSAEQCKLCEEELEKAAMEHLLDVGEIKTPVKPSDVPLTLTSDAPQLKERADTELLGGEEGIHEVDLLATDPQDLLVSGFLTDYDLGSFTGVDRLQFFNEDWLLQEFSSG</sequence>
<dbReference type="PROSITE" id="PS00463">
    <property type="entry name" value="ZN2_CY6_FUNGAL_1"/>
    <property type="match status" value="1"/>
</dbReference>
<reference evidence="2 4" key="1">
    <citation type="journal article" date="2012" name="Nature">
        <title>Algal genomes reveal evolutionary mosaicism and the fate of nucleomorphs.</title>
        <authorList>
            <consortium name="DOE Joint Genome Institute"/>
            <person name="Curtis B.A."/>
            <person name="Tanifuji G."/>
            <person name="Burki F."/>
            <person name="Gruber A."/>
            <person name="Irimia M."/>
            <person name="Maruyama S."/>
            <person name="Arias M.C."/>
            <person name="Ball S.G."/>
            <person name="Gile G.H."/>
            <person name="Hirakawa Y."/>
            <person name="Hopkins J.F."/>
            <person name="Kuo A."/>
            <person name="Rensing S.A."/>
            <person name="Schmutz J."/>
            <person name="Symeonidi A."/>
            <person name="Elias M."/>
            <person name="Eveleigh R.J."/>
            <person name="Herman E.K."/>
            <person name="Klute M.J."/>
            <person name="Nakayama T."/>
            <person name="Obornik M."/>
            <person name="Reyes-Prieto A."/>
            <person name="Armbrust E.V."/>
            <person name="Aves S.J."/>
            <person name="Beiko R.G."/>
            <person name="Coutinho P."/>
            <person name="Dacks J.B."/>
            <person name="Durnford D.G."/>
            <person name="Fast N.M."/>
            <person name="Green B.R."/>
            <person name="Grisdale C.J."/>
            <person name="Hempel F."/>
            <person name="Henrissat B."/>
            <person name="Hoppner M.P."/>
            <person name="Ishida K."/>
            <person name="Kim E."/>
            <person name="Koreny L."/>
            <person name="Kroth P.G."/>
            <person name="Liu Y."/>
            <person name="Malik S.B."/>
            <person name="Maier U.G."/>
            <person name="McRose D."/>
            <person name="Mock T."/>
            <person name="Neilson J.A."/>
            <person name="Onodera N.T."/>
            <person name="Poole A.M."/>
            <person name="Pritham E.J."/>
            <person name="Richards T.A."/>
            <person name="Rocap G."/>
            <person name="Roy S.W."/>
            <person name="Sarai C."/>
            <person name="Schaack S."/>
            <person name="Shirato S."/>
            <person name="Slamovits C.H."/>
            <person name="Spencer D.F."/>
            <person name="Suzuki S."/>
            <person name="Worden A.Z."/>
            <person name="Zauner S."/>
            <person name="Barry K."/>
            <person name="Bell C."/>
            <person name="Bharti A.K."/>
            <person name="Crow J.A."/>
            <person name="Grimwood J."/>
            <person name="Kramer R."/>
            <person name="Lindquist E."/>
            <person name="Lucas S."/>
            <person name="Salamov A."/>
            <person name="McFadden G.I."/>
            <person name="Lane C.E."/>
            <person name="Keeling P.J."/>
            <person name="Gray M.W."/>
            <person name="Grigoriev I.V."/>
            <person name="Archibald J.M."/>
        </authorList>
    </citation>
    <scope>NUCLEOTIDE SEQUENCE</scope>
    <source>
        <strain evidence="2 4">CCMP2712</strain>
    </source>
</reference>
<evidence type="ECO:0000313" key="2">
    <source>
        <dbReference type="EMBL" id="EKX38312.1"/>
    </source>
</evidence>
<reference evidence="3" key="3">
    <citation type="submission" date="2015-06" db="UniProtKB">
        <authorList>
            <consortium name="EnsemblProtists"/>
        </authorList>
    </citation>
    <scope>IDENTIFICATION</scope>
</reference>
<protein>
    <recommendedName>
        <fullName evidence="1">Zn(2)-C6 fungal-type domain-containing protein</fullName>
    </recommendedName>
</protein>
<dbReference type="Proteomes" id="UP000011087">
    <property type="component" value="Unassembled WGS sequence"/>
</dbReference>
<gene>
    <name evidence="2" type="ORF">GUITHDRAFT_115460</name>
</gene>
<evidence type="ECO:0000313" key="3">
    <source>
        <dbReference type="EnsemblProtists" id="EKX38312"/>
    </source>
</evidence>
<dbReference type="EMBL" id="JH993049">
    <property type="protein sequence ID" value="EKX38312.1"/>
    <property type="molecule type" value="Genomic_DNA"/>
</dbReference>
<dbReference type="PaxDb" id="55529-EKX38312"/>
<dbReference type="InterPro" id="IPR036864">
    <property type="entry name" value="Zn2-C6_fun-type_DNA-bd_sf"/>
</dbReference>
<dbReference type="RefSeq" id="XP_005825292.1">
    <property type="nucleotide sequence ID" value="XM_005825235.1"/>
</dbReference>
<evidence type="ECO:0000259" key="1">
    <source>
        <dbReference type="PROSITE" id="PS50048"/>
    </source>
</evidence>
<evidence type="ECO:0000313" key="4">
    <source>
        <dbReference type="Proteomes" id="UP000011087"/>
    </source>
</evidence>
<dbReference type="Gene3D" id="4.10.240.10">
    <property type="entry name" value="Zn(2)-C6 fungal-type DNA-binding domain"/>
    <property type="match status" value="1"/>
</dbReference>
<dbReference type="PROSITE" id="PS50048">
    <property type="entry name" value="ZN2_CY6_FUNGAL_2"/>
    <property type="match status" value="1"/>
</dbReference>
<organism evidence="2">
    <name type="scientific">Guillardia theta (strain CCMP2712)</name>
    <name type="common">Cryptophyte</name>
    <dbReference type="NCBI Taxonomy" id="905079"/>
    <lineage>
        <taxon>Eukaryota</taxon>
        <taxon>Cryptophyceae</taxon>
        <taxon>Pyrenomonadales</taxon>
        <taxon>Geminigeraceae</taxon>
        <taxon>Guillardia</taxon>
    </lineage>
</organism>
<dbReference type="GeneID" id="17295069"/>
<dbReference type="Pfam" id="PF00172">
    <property type="entry name" value="Zn_clus"/>
    <property type="match status" value="1"/>
</dbReference>
<dbReference type="CDD" id="cd00067">
    <property type="entry name" value="GAL4"/>
    <property type="match status" value="1"/>
</dbReference>
<feature type="domain" description="Zn(2)-C6 fungal-type" evidence="1">
    <location>
        <begin position="19"/>
        <end position="50"/>
    </location>
</feature>
<dbReference type="KEGG" id="gtt:GUITHDRAFT_115460"/>
<proteinExistence type="predicted"/>
<name>L1IQH9_GUITC</name>
<accession>L1IQH9</accession>
<dbReference type="HOGENOM" id="CLU_1242158_0_0_1"/>
<dbReference type="OrthoDB" id="2607257at2759"/>